<name>A0ABY0HAB3_9PEZI</name>
<gene>
    <name evidence="1" type="ORF">DL762_003536</name>
</gene>
<dbReference type="EMBL" id="QJNS01000081">
    <property type="protein sequence ID" value="RYO88819.1"/>
    <property type="molecule type" value="Genomic_DNA"/>
</dbReference>
<evidence type="ECO:0000313" key="1">
    <source>
        <dbReference type="EMBL" id="RYO88819.1"/>
    </source>
</evidence>
<reference evidence="1 2" key="1">
    <citation type="submission" date="2018-06" db="EMBL/GenBank/DDBJ databases">
        <title>Complete Genomes of Monosporascus.</title>
        <authorList>
            <person name="Robinson A.J."/>
            <person name="Natvig D.O."/>
        </authorList>
    </citation>
    <scope>NUCLEOTIDE SEQUENCE [LARGE SCALE GENOMIC DNA]</scope>
    <source>
        <strain evidence="1 2">CBS 609.92</strain>
    </source>
</reference>
<organism evidence="1 2">
    <name type="scientific">Monosporascus cannonballus</name>
    <dbReference type="NCBI Taxonomy" id="155416"/>
    <lineage>
        <taxon>Eukaryota</taxon>
        <taxon>Fungi</taxon>
        <taxon>Dikarya</taxon>
        <taxon>Ascomycota</taxon>
        <taxon>Pezizomycotina</taxon>
        <taxon>Sordariomycetes</taxon>
        <taxon>Xylariomycetidae</taxon>
        <taxon>Xylariales</taxon>
        <taxon>Xylariales incertae sedis</taxon>
        <taxon>Monosporascus</taxon>
    </lineage>
</organism>
<keyword evidence="2" id="KW-1185">Reference proteome</keyword>
<proteinExistence type="predicted"/>
<evidence type="ECO:0000313" key="2">
    <source>
        <dbReference type="Proteomes" id="UP000294003"/>
    </source>
</evidence>
<comment type="caution">
    <text evidence="1">The sequence shown here is derived from an EMBL/GenBank/DDBJ whole genome shotgun (WGS) entry which is preliminary data.</text>
</comment>
<accession>A0ABY0HAB3</accession>
<sequence length="436" mass="51270">MDFHLSRKIRFCCKALADVGAAYGFEEIAFYLWKADFKKLRAIARHPTIRRHVKTLIYMAANLNEQPISLEEYIEYTTRGTYRQKVERCNPNWLPDAVPKVESWALDQVPLSVEDVRENYRHYVMAIEEQRQMLSGREDFDVLREVFPRLPSLRSIVMENHCSVFPVFYREEKSAFNVFFDYSMQPLDPEGVRQMDAIMHGLAGSDIHFEVLTAGYLHLSLIDKRFFDEIIAHCGGLKSIDLMFSSADTDATIYDDETKYIAMARQFTAKGVMASFLSAMPQLNSFSIGSQTSLSNRLFYPAAFRDISERQEMLDFFELHKDTLRSVYLRDIRLGKTSWTRLLRRMKENLRLDDIRICSWLHGKVEDKNDYERPARGETRAKFENWWLGDPEIDRNRWLSEDLTDWFLGDRPYPLTHPRTRWLGEFAVHDAPIELY</sequence>
<protein>
    <submittedName>
        <fullName evidence="1">Uncharacterized protein</fullName>
    </submittedName>
</protein>
<dbReference type="Proteomes" id="UP000294003">
    <property type="component" value="Unassembled WGS sequence"/>
</dbReference>